<dbReference type="RefSeq" id="WP_092056749.1">
    <property type="nucleotide sequence ID" value="NZ_FOJJ01000023.1"/>
</dbReference>
<protein>
    <submittedName>
        <fullName evidence="2">SseB family protein</fullName>
    </submittedName>
</protein>
<keyword evidence="3" id="KW-1185">Reference proteome</keyword>
<evidence type="ECO:0000313" key="2">
    <source>
        <dbReference type="EMBL" id="TRO82599.1"/>
    </source>
</evidence>
<dbReference type="InterPro" id="IPR009839">
    <property type="entry name" value="SseB_N"/>
</dbReference>
<name>A0A550JHB0_9BACT</name>
<accession>A0A550JHB0</accession>
<sequence>MTDLDLALSLCQQEPEDHDKQTRFYDLFLNSNFYVPTQAEEGKSGEITADDSENAVPLIIDGEGEDFLMLFDREDRLYAWAGAEVSYVLVAGYALARISDPPLHWALNVGSDYPKQFLPDEIGWLRSVVENCEGEAESSSAPA</sequence>
<gene>
    <name evidence="2" type="ORF">FL622_05270</name>
</gene>
<comment type="caution">
    <text evidence="2">The sequence shown here is derived from an EMBL/GenBank/DDBJ whole genome shotgun (WGS) entry which is preliminary data.</text>
</comment>
<evidence type="ECO:0000313" key="3">
    <source>
        <dbReference type="Proteomes" id="UP000317155"/>
    </source>
</evidence>
<dbReference type="Proteomes" id="UP000317155">
    <property type="component" value="Unassembled WGS sequence"/>
</dbReference>
<proteinExistence type="predicted"/>
<feature type="domain" description="SseB protein N-terminal" evidence="1">
    <location>
        <begin position="6"/>
        <end position="124"/>
    </location>
</feature>
<organism evidence="2 3">
    <name type="scientific">Trichloromonas acetexigens</name>
    <dbReference type="NCBI Taxonomy" id="38815"/>
    <lineage>
        <taxon>Bacteria</taxon>
        <taxon>Pseudomonadati</taxon>
        <taxon>Thermodesulfobacteriota</taxon>
        <taxon>Desulfuromonadia</taxon>
        <taxon>Desulfuromonadales</taxon>
        <taxon>Trichloromonadaceae</taxon>
        <taxon>Trichloromonas</taxon>
    </lineage>
</organism>
<evidence type="ECO:0000259" key="1">
    <source>
        <dbReference type="Pfam" id="PF07179"/>
    </source>
</evidence>
<reference evidence="2 3" key="1">
    <citation type="submission" date="2019-07" db="EMBL/GenBank/DDBJ databases">
        <title>Insights of Desulfuromonas acetexigens electromicrobiology.</title>
        <authorList>
            <person name="Katuri K."/>
            <person name="Sapireddy V."/>
            <person name="Shaw D.R."/>
            <person name="Saikaly P."/>
        </authorList>
    </citation>
    <scope>NUCLEOTIDE SEQUENCE [LARGE SCALE GENOMIC DNA]</scope>
    <source>
        <strain evidence="2 3">2873</strain>
    </source>
</reference>
<dbReference type="Pfam" id="PF07179">
    <property type="entry name" value="SseB"/>
    <property type="match status" value="1"/>
</dbReference>
<dbReference type="AlphaFoldDB" id="A0A550JHB0"/>
<dbReference type="EMBL" id="VJVV01000003">
    <property type="protein sequence ID" value="TRO82599.1"/>
    <property type="molecule type" value="Genomic_DNA"/>
</dbReference>
<dbReference type="OrthoDB" id="5395912at2"/>